<dbReference type="RefSeq" id="XP_054845136.1">
    <property type="nucleotide sequence ID" value="XM_054989161.1"/>
</dbReference>
<dbReference type="FunFam" id="2.60.40.10:FF:000060">
    <property type="entry name" value="Myosin-binding protein C, slow type"/>
    <property type="match status" value="1"/>
</dbReference>
<dbReference type="SUPFAM" id="SSF48726">
    <property type="entry name" value="Immunoglobulin"/>
    <property type="match status" value="7"/>
</dbReference>
<dbReference type="PRINTS" id="PR00014">
    <property type="entry name" value="FNTYPEIII"/>
</dbReference>
<dbReference type="Proteomes" id="UP001190640">
    <property type="component" value="Chromosome 9"/>
</dbReference>
<dbReference type="InterPro" id="IPR013783">
    <property type="entry name" value="Ig-like_fold"/>
</dbReference>
<evidence type="ECO:0000256" key="13">
    <source>
        <dbReference type="SAM" id="MobiDB-lite"/>
    </source>
</evidence>
<dbReference type="Gene3D" id="2.60.40.10">
    <property type="entry name" value="Immunoglobulins"/>
    <property type="match status" value="10"/>
</dbReference>
<dbReference type="InterPro" id="IPR003599">
    <property type="entry name" value="Ig_sub"/>
</dbReference>
<dbReference type="CTD" id="4604"/>
<dbReference type="FunFam" id="2.60.40.10:FF:000081">
    <property type="entry name" value="Myosin-binding protein C, slow type"/>
    <property type="match status" value="1"/>
</dbReference>
<dbReference type="InterPro" id="IPR003598">
    <property type="entry name" value="Ig_sub2"/>
</dbReference>
<dbReference type="FunFam" id="2.60.40.10:FF:000031">
    <property type="entry name" value="Myosin-binding protein C, slow type"/>
    <property type="match status" value="1"/>
</dbReference>
<evidence type="ECO:0000256" key="7">
    <source>
        <dbReference type="ARBA" id="ARBA00023319"/>
    </source>
</evidence>
<dbReference type="InterPro" id="IPR007110">
    <property type="entry name" value="Ig-like_dom"/>
</dbReference>
<dbReference type="SMART" id="SM00409">
    <property type="entry name" value="IG"/>
    <property type="match status" value="7"/>
</dbReference>
<dbReference type="GeneID" id="129336143"/>
<dbReference type="FunFam" id="2.60.40.10:FF:000326">
    <property type="entry name" value="Myosin-binding protein C, cardiac-type"/>
    <property type="match status" value="1"/>
</dbReference>
<dbReference type="GO" id="GO:0031430">
    <property type="term" value="C:M band"/>
    <property type="evidence" value="ECO:0007669"/>
    <property type="project" value="TreeGrafter"/>
</dbReference>
<keyword evidence="4" id="KW-0130">Cell adhesion</keyword>
<evidence type="ECO:0000256" key="2">
    <source>
        <dbReference type="ARBA" id="ARBA00022553"/>
    </source>
</evidence>
<keyword evidence="6" id="KW-0009">Actin-binding</keyword>
<dbReference type="FunFam" id="2.60.40.10:FF:000111">
    <property type="entry name" value="Myosin-binding protein C, slow type"/>
    <property type="match status" value="1"/>
</dbReference>
<evidence type="ECO:0000259" key="15">
    <source>
        <dbReference type="PROSITE" id="PS50853"/>
    </source>
</evidence>
<sequence>MPEPTKKADETEAENAPASEQNKPQEGENVPAKVWSVGDAPPEEGEKPDNSQKSVLFIEKPKSGSISVGQNITFVAKVEAQDLLRKPTVKWFKGKWMDLASKAGKHLQLKETFERQTKIYTFEMHIIKAKENYGGNYRCEVTYKDKVDSCSFDLEVHETSSAPSIDIRSAFKRSGEGQEDAGELDFSGLLKRREVKQEPEEPDIDVWELLKNANPNDYEKIAFQYGITDLRGMLKRLKRTRREEKKSAAFAKILDPAYQVDKGGRVRFVVELADPTVELKWYKNGQEIRPSGKYIFEHKGNERILFINNCSLTDDARYHVTAGDEKCSTELFVREPPVMVTKGLEDTNGYIGDKVELSVEVSEDDANVKWFKNGVELPLDSKSRYKVKIEGKKHTLIINEATKGDNATYSVMTTGGQSAAKLKVDLRPLKIMHPLEDQTVRLGKELSLKCEISENVEGKWYKNGQLLQPSDRIKIYHKGRIHRLIIDSSLVDDDGEYMFVPEAYNVNIPCKVHIIDPPKIHLDGLGDNNTVTVVAGTKLRLEIPISGEPTPKVMWSRGDKWLMDSASRIRAENYPDNSCLVIDSAERDDSGIYRIMLKNEAGEDTAHINIKVVDIPDPPEAPNVVDVGEDWCIMVWEPPVYDGGSPILGYYIERKKKQSSRWMRLNFDLIKETTFEPKKMIEGVAYEVRVFAVNAIGTSKPSMPSKPFVPLAVTSPPTCLAVDSVTDTTVTMKWRPPDQIGAAGLDGYVIEYCFEGTEEWIVANPDLTDKTKFTITGLPTGAKIFVRVKAVNAAGASDPRLHPQPILVKEVIEPPKIRLPRHLKQTYVRRVGEAVNLVIPFQGRPRPKVSWKKNGAHVDKNQINIRNSENDTIIFIRKAERIHSGKYDMKVKVDNLVDKATIDIQIVDRPGPPQVVKIADVWGENAALEWTPPKDDGNANITGYTIQKADKKSMEWFTVIEHYHRTSATITELVIGNEYYFRIFSENMCGLSQDATMTNESAVIAKDGKVYKNPVYEEFNFTEPPMFTQPLINTYAVSGYNATLNCSVRGNPKPKITWMKNKIIITNDPRYRMFGNQGVCTLEIRKPSPYDGGTYTCKAVNSLGEAEVECKLEVKVIYHGVISPGQPIFLAGQKQLHSKDF</sequence>
<evidence type="ECO:0000256" key="10">
    <source>
        <dbReference type="ARBA" id="ARBA00063381"/>
    </source>
</evidence>
<keyword evidence="2" id="KW-0597">Phosphoprotein</keyword>
<dbReference type="InterPro" id="IPR013098">
    <property type="entry name" value="Ig_I-set"/>
</dbReference>
<evidence type="ECO:0000313" key="17">
    <source>
        <dbReference type="RefSeq" id="XP_054845136.1"/>
    </source>
</evidence>
<dbReference type="InterPro" id="IPR050964">
    <property type="entry name" value="Striated_Muscle_Regulatory"/>
</dbReference>
<keyword evidence="5" id="KW-0514">Muscle protein</keyword>
<dbReference type="SMART" id="SM00060">
    <property type="entry name" value="FN3"/>
    <property type="match status" value="3"/>
</dbReference>
<dbReference type="PROSITE" id="PS50853">
    <property type="entry name" value="FN3"/>
    <property type="match status" value="3"/>
</dbReference>
<dbReference type="PANTHER" id="PTHR13817:SF27">
    <property type="entry name" value="MYOSIN-BINDING PROTEIN C, SLOW-TYPE"/>
    <property type="match status" value="1"/>
</dbReference>
<dbReference type="FunFam" id="2.60.40.10:FF:000249">
    <property type="entry name" value="myosin-binding protein C, slow-type isoform X4"/>
    <property type="match status" value="1"/>
</dbReference>
<dbReference type="CDD" id="cd05894">
    <property type="entry name" value="Ig_C5_MyBP-C"/>
    <property type="match status" value="1"/>
</dbReference>
<feature type="domain" description="Fibronectin type-III" evidence="15">
    <location>
        <begin position="718"/>
        <end position="811"/>
    </location>
</feature>
<accession>A0AA97JXD2</accession>
<evidence type="ECO:0000256" key="12">
    <source>
        <dbReference type="ARBA" id="ARBA00083445"/>
    </source>
</evidence>
<evidence type="ECO:0000256" key="3">
    <source>
        <dbReference type="ARBA" id="ARBA00022737"/>
    </source>
</evidence>
<reference evidence="17" key="1">
    <citation type="submission" date="2025-08" db="UniProtKB">
        <authorList>
            <consortium name="RefSeq"/>
        </authorList>
    </citation>
    <scope>IDENTIFICATION</scope>
    <source>
        <tissue evidence="17">Blood</tissue>
    </source>
</reference>
<evidence type="ECO:0000256" key="6">
    <source>
        <dbReference type="ARBA" id="ARBA00023203"/>
    </source>
</evidence>
<feature type="domain" description="Ig-like" evidence="14">
    <location>
        <begin position="48"/>
        <end position="155"/>
    </location>
</feature>
<keyword evidence="7" id="KW-0393">Immunoglobulin domain</keyword>
<comment type="function">
    <text evidence="9">Thick filament-associated protein located in the crossbridge region of vertebrate striated muscle a bands. Slow skeletal protein that binds to both myosin and actin. In vitro, binds to native thin filaments and modifies the activity of actin-activated myosin ATPase. May modulate muscle contraction or may play a more structural role.</text>
</comment>
<evidence type="ECO:0000259" key="14">
    <source>
        <dbReference type="PROSITE" id="PS50835"/>
    </source>
</evidence>
<organism evidence="16 17">
    <name type="scientific">Eublepharis macularius</name>
    <name type="common">Leopard gecko</name>
    <name type="synonym">Cyrtodactylus macularius</name>
    <dbReference type="NCBI Taxonomy" id="481883"/>
    <lineage>
        <taxon>Eukaryota</taxon>
        <taxon>Metazoa</taxon>
        <taxon>Chordata</taxon>
        <taxon>Craniata</taxon>
        <taxon>Vertebrata</taxon>
        <taxon>Euteleostomi</taxon>
        <taxon>Lepidosauria</taxon>
        <taxon>Squamata</taxon>
        <taxon>Bifurcata</taxon>
        <taxon>Gekkota</taxon>
        <taxon>Eublepharidae</taxon>
        <taxon>Eublepharinae</taxon>
        <taxon>Eublepharis</taxon>
    </lineage>
</organism>
<feature type="domain" description="Ig-like" evidence="14">
    <location>
        <begin position="518"/>
        <end position="609"/>
    </location>
</feature>
<dbReference type="Pfam" id="PF18362">
    <property type="entry name" value="THB"/>
    <property type="match status" value="1"/>
</dbReference>
<feature type="domain" description="Fibronectin type-III" evidence="15">
    <location>
        <begin position="618"/>
        <end position="717"/>
    </location>
</feature>
<keyword evidence="1" id="KW-0787">Thick filament</keyword>
<dbReference type="CDD" id="cd00063">
    <property type="entry name" value="FN3"/>
    <property type="match status" value="3"/>
</dbReference>
<gene>
    <name evidence="17" type="primary">MYBPC1</name>
</gene>
<evidence type="ECO:0000256" key="8">
    <source>
        <dbReference type="ARBA" id="ARBA00038352"/>
    </source>
</evidence>
<comment type="similarity">
    <text evidence="8">Belongs to the immunoglobulin superfamily. MyBP family.</text>
</comment>
<dbReference type="GO" id="GO:0045214">
    <property type="term" value="P:sarcomere organization"/>
    <property type="evidence" value="ECO:0007669"/>
    <property type="project" value="TreeGrafter"/>
</dbReference>
<dbReference type="FunFam" id="2.60.40.10:FF:000062">
    <property type="entry name" value="Myosin-binding protein C, slow type"/>
    <property type="match status" value="1"/>
</dbReference>
<dbReference type="InterPro" id="IPR040849">
    <property type="entry name" value="MyBP-C_THB"/>
</dbReference>
<protein>
    <recommendedName>
        <fullName evidence="11">Myosin-binding protein C, slow-type</fullName>
    </recommendedName>
    <alternativeName>
        <fullName evidence="12">C-protein, skeletal muscle slow isoform</fullName>
    </alternativeName>
</protein>
<dbReference type="GO" id="GO:0032982">
    <property type="term" value="C:myosin filament"/>
    <property type="evidence" value="ECO:0007669"/>
    <property type="project" value="UniProtKB-KW"/>
</dbReference>
<feature type="domain" description="Ig-like" evidence="14">
    <location>
        <begin position="336"/>
        <end position="427"/>
    </location>
</feature>
<dbReference type="PANTHER" id="PTHR13817">
    <property type="entry name" value="TITIN"/>
    <property type="match status" value="1"/>
</dbReference>
<feature type="compositionally biased region" description="Basic and acidic residues" evidence="13">
    <location>
        <begin position="1"/>
        <end position="10"/>
    </location>
</feature>
<dbReference type="PROSITE" id="PS50835">
    <property type="entry name" value="IG_LIKE"/>
    <property type="match status" value="4"/>
</dbReference>
<dbReference type="GO" id="GO:0007155">
    <property type="term" value="P:cell adhesion"/>
    <property type="evidence" value="ECO:0007669"/>
    <property type="project" value="UniProtKB-KW"/>
</dbReference>
<proteinExistence type="inferred from homology"/>
<evidence type="ECO:0000256" key="5">
    <source>
        <dbReference type="ARBA" id="ARBA00023179"/>
    </source>
</evidence>
<comment type="subunit">
    <text evidence="10">Interacts with USP25 (isoform USP25m only); the interaction prevents proteasomal degradation of MYBPC1.</text>
</comment>
<dbReference type="FunFam" id="2.60.40.10:FF:000085">
    <property type="entry name" value="Myosin-binding protein C, slow type"/>
    <property type="match status" value="1"/>
</dbReference>
<evidence type="ECO:0000256" key="4">
    <source>
        <dbReference type="ARBA" id="ARBA00022889"/>
    </source>
</evidence>
<dbReference type="InterPro" id="IPR003961">
    <property type="entry name" value="FN3_dom"/>
</dbReference>
<keyword evidence="3" id="KW-0677">Repeat</keyword>
<dbReference type="GO" id="GO:0003779">
    <property type="term" value="F:actin binding"/>
    <property type="evidence" value="ECO:0007669"/>
    <property type="project" value="UniProtKB-KW"/>
</dbReference>
<feature type="region of interest" description="Disordered" evidence="13">
    <location>
        <begin position="1"/>
        <end position="53"/>
    </location>
</feature>
<dbReference type="SMART" id="SM00408">
    <property type="entry name" value="IGc2"/>
    <property type="match status" value="6"/>
</dbReference>
<feature type="domain" description="Fibronectin type-III" evidence="15">
    <location>
        <begin position="912"/>
        <end position="1007"/>
    </location>
</feature>
<dbReference type="SUPFAM" id="SSF49265">
    <property type="entry name" value="Fibronectin type III"/>
    <property type="match status" value="2"/>
</dbReference>
<dbReference type="CDD" id="cd00096">
    <property type="entry name" value="Ig"/>
    <property type="match status" value="1"/>
</dbReference>
<name>A0AA97JXD2_EUBMA</name>
<evidence type="ECO:0000256" key="11">
    <source>
        <dbReference type="ARBA" id="ARBA00072307"/>
    </source>
</evidence>
<evidence type="ECO:0000256" key="1">
    <source>
        <dbReference type="ARBA" id="ARBA00022433"/>
    </source>
</evidence>
<dbReference type="Pfam" id="PF07679">
    <property type="entry name" value="I-set"/>
    <property type="match status" value="7"/>
</dbReference>
<evidence type="ECO:0000313" key="16">
    <source>
        <dbReference type="Proteomes" id="UP001190640"/>
    </source>
</evidence>
<dbReference type="FunFam" id="2.60.40.10:FF:000070">
    <property type="entry name" value="Myosin-binding protein C, slow type"/>
    <property type="match status" value="1"/>
</dbReference>
<dbReference type="InterPro" id="IPR036179">
    <property type="entry name" value="Ig-like_dom_sf"/>
</dbReference>
<keyword evidence="16" id="KW-1185">Reference proteome</keyword>
<dbReference type="InterPro" id="IPR036116">
    <property type="entry name" value="FN3_sf"/>
</dbReference>
<dbReference type="AlphaFoldDB" id="A0AA97JXD2"/>
<dbReference type="FunFam" id="2.60.40.10:FF:000286">
    <property type="entry name" value="Myosin binding protein C, slow type"/>
    <property type="match status" value="1"/>
</dbReference>
<evidence type="ECO:0000256" key="9">
    <source>
        <dbReference type="ARBA" id="ARBA00057725"/>
    </source>
</evidence>
<feature type="domain" description="Ig-like" evidence="14">
    <location>
        <begin position="1024"/>
        <end position="1113"/>
    </location>
</feature>
<dbReference type="Pfam" id="PF00041">
    <property type="entry name" value="fn3"/>
    <property type="match status" value="3"/>
</dbReference>